<proteinExistence type="predicted"/>
<feature type="compositionally biased region" description="Pro residues" evidence="1">
    <location>
        <begin position="73"/>
        <end position="87"/>
    </location>
</feature>
<protein>
    <submittedName>
        <fullName evidence="2">Uncharacterized protein</fullName>
    </submittedName>
</protein>
<dbReference type="EMBL" id="CP058316">
    <property type="protein sequence ID" value="QLD11217.1"/>
    <property type="molecule type" value="Genomic_DNA"/>
</dbReference>
<evidence type="ECO:0000313" key="2">
    <source>
        <dbReference type="EMBL" id="QLD11217.1"/>
    </source>
</evidence>
<dbReference type="Proteomes" id="UP000509638">
    <property type="component" value="Chromosome"/>
</dbReference>
<organism evidence="2 3">
    <name type="scientific">Microbacterium oleivorans</name>
    <dbReference type="NCBI Taxonomy" id="273677"/>
    <lineage>
        <taxon>Bacteria</taxon>
        <taxon>Bacillati</taxon>
        <taxon>Actinomycetota</taxon>
        <taxon>Actinomycetes</taxon>
        <taxon>Micrococcales</taxon>
        <taxon>Microbacteriaceae</taxon>
        <taxon>Microbacterium</taxon>
    </lineage>
</organism>
<reference evidence="2 3" key="1">
    <citation type="submission" date="2020-06" db="EMBL/GenBank/DDBJ databases">
        <authorList>
            <person name="Jo H."/>
        </authorList>
    </citation>
    <scope>NUCLEOTIDE SEQUENCE [LARGE SCALE GENOMIC DNA]</scope>
    <source>
        <strain evidence="2 3">I46</strain>
    </source>
</reference>
<evidence type="ECO:0000313" key="3">
    <source>
        <dbReference type="Proteomes" id="UP000509638"/>
    </source>
</evidence>
<dbReference type="AlphaFoldDB" id="A0A7D5IS30"/>
<evidence type="ECO:0000256" key="1">
    <source>
        <dbReference type="SAM" id="MobiDB-lite"/>
    </source>
</evidence>
<accession>A0A7D5IS30</accession>
<dbReference type="RefSeq" id="WP_178010984.1">
    <property type="nucleotide sequence ID" value="NZ_CP058316.1"/>
</dbReference>
<gene>
    <name evidence="2" type="ORF">HW566_05155</name>
</gene>
<name>A0A7D5IS30_9MICO</name>
<feature type="region of interest" description="Disordered" evidence="1">
    <location>
        <begin position="72"/>
        <end position="92"/>
    </location>
</feature>
<sequence>MSIDGPGVSWSHTMQDFVFAADRDIPTYIDPAVTAQLSTGEYDVTVTSSVGGGSIARTAADCVTVQCGDVTPPVDPTDPTAPEPASPDGPAIDEQAFTITIPDDRFSYAIGDTQLETGVNTLGAIGAGTITATPRDGVTIAPDAVLNRPDFCSYREPCPAGAGWADSRSA</sequence>